<evidence type="ECO:0000313" key="2">
    <source>
        <dbReference type="EMBL" id="KZV06785.1"/>
    </source>
</evidence>
<name>A0A2Z6ZVB0_9LAMI</name>
<accession>A0A2Z6ZVB0</accession>
<gene>
    <name evidence="2" type="ORF">F511_45733</name>
</gene>
<feature type="compositionally biased region" description="Polar residues" evidence="1">
    <location>
        <begin position="10"/>
        <end position="21"/>
    </location>
</feature>
<reference evidence="2 3" key="1">
    <citation type="journal article" date="2015" name="Proc. Natl. Acad. Sci. U.S.A.">
        <title>The resurrection genome of Boea hygrometrica: A blueprint for survival of dehydration.</title>
        <authorList>
            <person name="Xiao L."/>
            <person name="Yang G."/>
            <person name="Zhang L."/>
            <person name="Yang X."/>
            <person name="Zhao S."/>
            <person name="Ji Z."/>
            <person name="Zhou Q."/>
            <person name="Hu M."/>
            <person name="Wang Y."/>
            <person name="Chen M."/>
            <person name="Xu Y."/>
            <person name="Jin H."/>
            <person name="Xiao X."/>
            <person name="Hu G."/>
            <person name="Bao F."/>
            <person name="Hu Y."/>
            <person name="Wan P."/>
            <person name="Li L."/>
            <person name="Deng X."/>
            <person name="Kuang T."/>
            <person name="Xiang C."/>
            <person name="Zhu J.K."/>
            <person name="Oliver M.J."/>
            <person name="He Y."/>
        </authorList>
    </citation>
    <scope>NUCLEOTIDE SEQUENCE [LARGE SCALE GENOMIC DNA]</scope>
    <source>
        <strain evidence="3">cv. XS01</strain>
    </source>
</reference>
<protein>
    <submittedName>
        <fullName evidence="2">Uncharacterized protein</fullName>
    </submittedName>
</protein>
<evidence type="ECO:0000256" key="1">
    <source>
        <dbReference type="SAM" id="MobiDB-lite"/>
    </source>
</evidence>
<proteinExistence type="predicted"/>
<organism evidence="2 3">
    <name type="scientific">Dorcoceras hygrometricum</name>
    <dbReference type="NCBI Taxonomy" id="472368"/>
    <lineage>
        <taxon>Eukaryota</taxon>
        <taxon>Viridiplantae</taxon>
        <taxon>Streptophyta</taxon>
        <taxon>Embryophyta</taxon>
        <taxon>Tracheophyta</taxon>
        <taxon>Spermatophyta</taxon>
        <taxon>Magnoliopsida</taxon>
        <taxon>eudicotyledons</taxon>
        <taxon>Gunneridae</taxon>
        <taxon>Pentapetalae</taxon>
        <taxon>asterids</taxon>
        <taxon>lamiids</taxon>
        <taxon>Lamiales</taxon>
        <taxon>Gesneriaceae</taxon>
        <taxon>Didymocarpoideae</taxon>
        <taxon>Trichosporeae</taxon>
        <taxon>Loxocarpinae</taxon>
        <taxon>Dorcoceras</taxon>
    </lineage>
</organism>
<dbReference type="AlphaFoldDB" id="A0A2Z6ZVB0"/>
<keyword evidence="3" id="KW-1185">Reference proteome</keyword>
<dbReference type="Proteomes" id="UP000250235">
    <property type="component" value="Unassembled WGS sequence"/>
</dbReference>
<feature type="region of interest" description="Disordered" evidence="1">
    <location>
        <begin position="73"/>
        <end position="115"/>
    </location>
</feature>
<dbReference type="EMBL" id="KV060398">
    <property type="protein sequence ID" value="KZV06785.1"/>
    <property type="molecule type" value="Genomic_DNA"/>
</dbReference>
<evidence type="ECO:0000313" key="3">
    <source>
        <dbReference type="Proteomes" id="UP000250235"/>
    </source>
</evidence>
<sequence>MIDDLPPPTVKSQSPCDSGWSQAPVASKVTPRETPYEWFIVLYSIVLNVSRSYFKTSVALPGYGIRIRHRYSKSGGGRYRQSGPRPETGFLRQPALEGLTRSARTDSPRQVGRNNFRRREAAAAAHGGGGVL</sequence>
<feature type="region of interest" description="Disordered" evidence="1">
    <location>
        <begin position="1"/>
        <end position="26"/>
    </location>
</feature>